<protein>
    <recommendedName>
        <fullName evidence="2">Peptidase M43 pregnancy-associated plasma-A domain-containing protein</fullName>
    </recommendedName>
</protein>
<dbReference type="EMBL" id="CAJNOU010000819">
    <property type="protein sequence ID" value="CAF1095209.1"/>
    <property type="molecule type" value="Genomic_DNA"/>
</dbReference>
<gene>
    <name evidence="3" type="ORF">SEV965_LOCUS15575</name>
</gene>
<evidence type="ECO:0000256" key="1">
    <source>
        <dbReference type="ARBA" id="ARBA00008721"/>
    </source>
</evidence>
<dbReference type="GO" id="GO:0008237">
    <property type="term" value="F:metallopeptidase activity"/>
    <property type="evidence" value="ECO:0007669"/>
    <property type="project" value="InterPro"/>
</dbReference>
<evidence type="ECO:0000313" key="3">
    <source>
        <dbReference type="EMBL" id="CAF1095209.1"/>
    </source>
</evidence>
<dbReference type="SUPFAM" id="SSF63829">
    <property type="entry name" value="Calcium-dependent phosphotriesterase"/>
    <property type="match status" value="1"/>
</dbReference>
<proteinExistence type="inferred from homology"/>
<dbReference type="AlphaFoldDB" id="A0A814NMM1"/>
<dbReference type="InterPro" id="IPR024079">
    <property type="entry name" value="MetalloPept_cat_dom_sf"/>
</dbReference>
<dbReference type="Proteomes" id="UP000663889">
    <property type="component" value="Unassembled WGS sequence"/>
</dbReference>
<feature type="domain" description="Peptidase M43 pregnancy-associated plasma-A" evidence="2">
    <location>
        <begin position="125"/>
        <end position="178"/>
    </location>
</feature>
<name>A0A814NMM1_9BILA</name>
<dbReference type="Pfam" id="PF05572">
    <property type="entry name" value="Peptidase_M43"/>
    <property type="match status" value="1"/>
</dbReference>
<evidence type="ECO:0000259" key="2">
    <source>
        <dbReference type="Pfam" id="PF05572"/>
    </source>
</evidence>
<accession>A0A814NMM1</accession>
<evidence type="ECO:0000313" key="4">
    <source>
        <dbReference type="Proteomes" id="UP000663889"/>
    </source>
</evidence>
<dbReference type="Gene3D" id="3.40.390.10">
    <property type="entry name" value="Collagenase (Catalytic Domain)"/>
    <property type="match status" value="1"/>
</dbReference>
<dbReference type="InterPro" id="IPR008754">
    <property type="entry name" value="Peptidase_M43"/>
</dbReference>
<organism evidence="3 4">
    <name type="scientific">Rotaria sordida</name>
    <dbReference type="NCBI Taxonomy" id="392033"/>
    <lineage>
        <taxon>Eukaryota</taxon>
        <taxon>Metazoa</taxon>
        <taxon>Spiralia</taxon>
        <taxon>Gnathifera</taxon>
        <taxon>Rotifera</taxon>
        <taxon>Eurotatoria</taxon>
        <taxon>Bdelloidea</taxon>
        <taxon>Philodinida</taxon>
        <taxon>Philodinidae</taxon>
        <taxon>Rotaria</taxon>
    </lineage>
</organism>
<sequence length="409" mass="45940">MQRYYNQNPKALEEHRQFEISTKEFISKRQTAQPYIIPVVVHVYGKTFSGTKVEETTIKTAIDKVNEDFKGWNDDFDTVNPAFEEIKSAFDVTFKLAKLDPDGKSTTGIVWYDEPRYGYASMMFDNLVQYDAWDNYKYCNVYIQSDLYGNGDLTQSGAAWFPDSGGNGQGSALNQLNGPNSVYYDYLGDNGGSLFIADSGNNRILKFPAGSTQHSNGTVVAGGNGPGSEANQLYDPRYVLVDSTGVMFISDGNNNRIQRWLPSATSGETILGSTIVAAKNKFSYDNHIQQFALLLLILSGRNYYEFLRLNLPAALPHISNIESLMKKQEMRIIEYCISAICRIDYDSQLNSFIGFSSPLIDGMPQPNFFQTENFDELKMWFNNFNKSKFNNIHTAQTIVPSASPLILSV</sequence>
<reference evidence="3" key="1">
    <citation type="submission" date="2021-02" db="EMBL/GenBank/DDBJ databases">
        <authorList>
            <person name="Nowell W R."/>
        </authorList>
    </citation>
    <scope>NUCLEOTIDE SEQUENCE</scope>
</reference>
<comment type="caution">
    <text evidence="3">The sequence shown here is derived from an EMBL/GenBank/DDBJ whole genome shotgun (WGS) entry which is preliminary data.</text>
</comment>
<comment type="similarity">
    <text evidence="1">Belongs to the peptidase M43B family.</text>
</comment>